<gene>
    <name evidence="3" type="ORF">NW762_004908</name>
</gene>
<dbReference type="Proteomes" id="UP001152049">
    <property type="component" value="Unassembled WGS sequence"/>
</dbReference>
<reference evidence="3" key="1">
    <citation type="submission" date="2022-09" db="EMBL/GenBank/DDBJ databases">
        <title>Fusarium specimens isolated from Avocado Roots.</title>
        <authorList>
            <person name="Stajich J."/>
            <person name="Roper C."/>
            <person name="Heimlech-Rivalta G."/>
        </authorList>
    </citation>
    <scope>NUCLEOTIDE SEQUENCE</scope>
    <source>
        <strain evidence="3">CF00136</strain>
    </source>
</reference>
<dbReference type="EMBL" id="JAOQAZ010000006">
    <property type="protein sequence ID" value="KAJ4265614.1"/>
    <property type="molecule type" value="Genomic_DNA"/>
</dbReference>
<name>A0A9W8S543_9HYPO</name>
<accession>A0A9W8S543</accession>
<feature type="domain" description="C2H2-type" evidence="2">
    <location>
        <begin position="342"/>
        <end position="363"/>
    </location>
</feature>
<evidence type="ECO:0000256" key="1">
    <source>
        <dbReference type="SAM" id="MobiDB-lite"/>
    </source>
</evidence>
<feature type="compositionally biased region" description="Low complexity" evidence="1">
    <location>
        <begin position="111"/>
        <end position="121"/>
    </location>
</feature>
<protein>
    <recommendedName>
        <fullName evidence="2">C2H2-type domain-containing protein</fullName>
    </recommendedName>
</protein>
<dbReference type="InterPro" id="IPR013087">
    <property type="entry name" value="Znf_C2H2_type"/>
</dbReference>
<dbReference type="PANTHER" id="PTHR23225">
    <property type="entry name" value="ZINC FINGER PROTEIN"/>
    <property type="match status" value="1"/>
</dbReference>
<organism evidence="3 4">
    <name type="scientific">Fusarium torreyae</name>
    <dbReference type="NCBI Taxonomy" id="1237075"/>
    <lineage>
        <taxon>Eukaryota</taxon>
        <taxon>Fungi</taxon>
        <taxon>Dikarya</taxon>
        <taxon>Ascomycota</taxon>
        <taxon>Pezizomycotina</taxon>
        <taxon>Sordariomycetes</taxon>
        <taxon>Hypocreomycetidae</taxon>
        <taxon>Hypocreales</taxon>
        <taxon>Nectriaceae</taxon>
        <taxon>Fusarium</taxon>
    </lineage>
</organism>
<feature type="compositionally biased region" description="Polar residues" evidence="1">
    <location>
        <begin position="319"/>
        <end position="339"/>
    </location>
</feature>
<feature type="compositionally biased region" description="Acidic residues" evidence="1">
    <location>
        <begin position="268"/>
        <end position="279"/>
    </location>
</feature>
<evidence type="ECO:0000313" key="3">
    <source>
        <dbReference type="EMBL" id="KAJ4265614.1"/>
    </source>
</evidence>
<feature type="compositionally biased region" description="Low complexity" evidence="1">
    <location>
        <begin position="286"/>
        <end position="295"/>
    </location>
</feature>
<evidence type="ECO:0000259" key="2">
    <source>
        <dbReference type="PROSITE" id="PS00028"/>
    </source>
</evidence>
<feature type="compositionally biased region" description="Polar residues" evidence="1">
    <location>
        <begin position="134"/>
        <end position="143"/>
    </location>
</feature>
<feature type="region of interest" description="Disordered" evidence="1">
    <location>
        <begin position="213"/>
        <end position="339"/>
    </location>
</feature>
<dbReference type="PROSITE" id="PS00028">
    <property type="entry name" value="ZINC_FINGER_C2H2_1"/>
    <property type="match status" value="1"/>
</dbReference>
<keyword evidence="4" id="KW-1185">Reference proteome</keyword>
<dbReference type="InterPro" id="IPR039970">
    <property type="entry name" value="TF_Grauzone"/>
</dbReference>
<dbReference type="AlphaFoldDB" id="A0A9W8S543"/>
<dbReference type="Gene3D" id="3.30.160.60">
    <property type="entry name" value="Classic Zinc Finger"/>
    <property type="match status" value="1"/>
</dbReference>
<feature type="region of interest" description="Disordered" evidence="1">
    <location>
        <begin position="105"/>
        <end position="146"/>
    </location>
</feature>
<dbReference type="GO" id="GO:0003700">
    <property type="term" value="F:DNA-binding transcription factor activity"/>
    <property type="evidence" value="ECO:0007669"/>
    <property type="project" value="InterPro"/>
</dbReference>
<evidence type="ECO:0000313" key="4">
    <source>
        <dbReference type="Proteomes" id="UP001152049"/>
    </source>
</evidence>
<proteinExistence type="predicted"/>
<comment type="caution">
    <text evidence="3">The sequence shown here is derived from an EMBL/GenBank/DDBJ whole genome shotgun (WGS) entry which is preliminary data.</text>
</comment>
<dbReference type="OrthoDB" id="5388486at2759"/>
<feature type="compositionally biased region" description="Polar residues" evidence="1">
    <location>
        <begin position="213"/>
        <end position="233"/>
    </location>
</feature>
<dbReference type="SMART" id="SM00355">
    <property type="entry name" value="ZnF_C2H2"/>
    <property type="match status" value="4"/>
</dbReference>
<dbReference type="PANTHER" id="PTHR23225:SF2">
    <property type="entry name" value="AT09679P-RELATED"/>
    <property type="match status" value="1"/>
</dbReference>
<sequence>MAFPSYHPNDGVAYMRNNRYLSYADPDHIKRQDLTGRIDPLLQYNTPCDQQQHSNLAGTSGMQRFLQEPHNVLFSAPHNALMPNPHCIDIYPNMSSSLYPHSHFRQNSPMSYQQSSAASGPQSPPLTDNDLYVDSTQGPSTPSDAAILSPHIVSWDSQPPGDSLYGLSGAPQGCVNPAAIQASQDLPDISGVEDIGSFTLDSVIELDSITPTSICHSDGSSPVLSTAMSSSGSEPREHTTGPYPELDDMEVDVKIEDEDFAGTVPNTTEDDDDDDDDDSEYKPNVSTRSSKPTKSTPRRSRPKRTSSGTHVNKAKVTKPSPSSRTAANRKLLSSSSGGSVACTQCDLPFTDGVSLQKHINSIHKRPFICVFHFAGCDKVFANKNEWKRHVWAQHLNLNFWICTTGACGHSPSQSRVVSTTPTHCRVFRRKDLFTQHIRRMHATQEVVRADKKDRKFPAEWVAQEKELQEAALRQRCNLPVYMRCPANGCGIVFDNGHKTWDARMEHVAVHLERAASNEEPPVVFGGANDQALTEWASDPGVRVIASTGEGWEVCQPLKAARTELSKISSIDGGVDEDAEGEDC</sequence>
<feature type="compositionally biased region" description="Acidic residues" evidence="1">
    <location>
        <begin position="245"/>
        <end position="260"/>
    </location>
</feature>